<accession>A0A4Q1KR61</accession>
<evidence type="ECO:0000259" key="2">
    <source>
        <dbReference type="Pfam" id="PF09350"/>
    </source>
</evidence>
<name>A0A4Q1KR61_9CELL</name>
<feature type="compositionally biased region" description="Low complexity" evidence="1">
    <location>
        <begin position="25"/>
        <end position="36"/>
    </location>
</feature>
<evidence type="ECO:0000313" key="5">
    <source>
        <dbReference type="Proteomes" id="UP000289805"/>
    </source>
</evidence>
<comment type="caution">
    <text evidence="4">The sequence shown here is derived from an EMBL/GenBank/DDBJ whole genome shotgun (WGS) entry which is preliminary data.</text>
</comment>
<dbReference type="OrthoDB" id="3395286at2"/>
<sequence>MTEDDPVRRAAQYRVDRETAREAAEASAAAGAPSDGEGTDGGGTTDGDGAARPRLPLENRGQWVDELVRQAMARGEFDDLPLAGKPIPGLGARYDPDWWLKNLVEREQITGILPPAQLRADDARLRDDLDRQLSEESVREVLAEFNARVVDARRQLLGGPPVVTPLRDVEEEVSLWHGRRAARSAASSSGPTAQRTSRDGSPRDRSPRAGDGSDATGTRRWWRRRRGGPADGTEAT</sequence>
<keyword evidence="6" id="KW-1185">Reference proteome</keyword>
<feature type="compositionally biased region" description="Basic and acidic residues" evidence="1">
    <location>
        <begin position="196"/>
        <end position="208"/>
    </location>
</feature>
<gene>
    <name evidence="3" type="ORF">EQW73_17525</name>
    <name evidence="4" type="ORF">EQW78_16605</name>
</gene>
<dbReference type="AlphaFoldDB" id="A0A4Q1KR61"/>
<feature type="domain" description="DnaJ homologue subfamily C member 28 conserved" evidence="2">
    <location>
        <begin position="63"/>
        <end position="129"/>
    </location>
</feature>
<dbReference type="EMBL" id="SDJQ01000025">
    <property type="protein sequence ID" value="RXR31434.1"/>
    <property type="molecule type" value="Genomic_DNA"/>
</dbReference>
<evidence type="ECO:0000256" key="1">
    <source>
        <dbReference type="SAM" id="MobiDB-lite"/>
    </source>
</evidence>
<proteinExistence type="predicted"/>
<feature type="region of interest" description="Disordered" evidence="1">
    <location>
        <begin position="179"/>
        <end position="236"/>
    </location>
</feature>
<evidence type="ECO:0000313" key="4">
    <source>
        <dbReference type="EMBL" id="RXR31434.1"/>
    </source>
</evidence>
<dbReference type="STRING" id="1713.GCA_000718325_03099"/>
<evidence type="ECO:0000313" key="6">
    <source>
        <dbReference type="Proteomes" id="UP000290517"/>
    </source>
</evidence>
<protein>
    <submittedName>
        <fullName evidence="4">DUF1992 domain-containing protein</fullName>
    </submittedName>
</protein>
<reference evidence="5 6" key="1">
    <citation type="submission" date="2019-01" db="EMBL/GenBank/DDBJ databases">
        <title>Oerskovia turbata Genome sequencing and assembly.</title>
        <authorList>
            <person name="Dou T."/>
        </authorList>
    </citation>
    <scope>NUCLEOTIDE SEQUENCE [LARGE SCALE GENOMIC DNA]</scope>
    <source>
        <strain evidence="4 5">JCM12123</strain>
        <strain evidence="3 6">JCM3160</strain>
    </source>
</reference>
<dbReference type="Pfam" id="PF09350">
    <property type="entry name" value="DJC28_CD"/>
    <property type="match status" value="1"/>
</dbReference>
<organism evidence="4 5">
    <name type="scientific">Oerskovia turbata</name>
    <dbReference type="NCBI Taxonomy" id="1713"/>
    <lineage>
        <taxon>Bacteria</taxon>
        <taxon>Bacillati</taxon>
        <taxon>Actinomycetota</taxon>
        <taxon>Actinomycetes</taxon>
        <taxon>Micrococcales</taxon>
        <taxon>Cellulomonadaceae</taxon>
        <taxon>Oerskovia</taxon>
    </lineage>
</organism>
<feature type="compositionally biased region" description="Basic and acidic residues" evidence="1">
    <location>
        <begin position="1"/>
        <end position="24"/>
    </location>
</feature>
<dbReference type="Proteomes" id="UP000289805">
    <property type="component" value="Unassembled WGS sequence"/>
</dbReference>
<dbReference type="Proteomes" id="UP000290517">
    <property type="component" value="Unassembled WGS sequence"/>
</dbReference>
<dbReference type="RefSeq" id="WP_084690357.1">
    <property type="nucleotide sequence ID" value="NZ_JOFV01000017.1"/>
</dbReference>
<feature type="region of interest" description="Disordered" evidence="1">
    <location>
        <begin position="1"/>
        <end position="61"/>
    </location>
</feature>
<evidence type="ECO:0000313" key="3">
    <source>
        <dbReference type="EMBL" id="RXR21768.1"/>
    </source>
</evidence>
<dbReference type="EMBL" id="SDJR01000015">
    <property type="protein sequence ID" value="RXR21768.1"/>
    <property type="molecule type" value="Genomic_DNA"/>
</dbReference>
<dbReference type="InterPro" id="IPR018961">
    <property type="entry name" value="DnaJ_homolog_subfam-C_membr-28"/>
</dbReference>